<dbReference type="CDD" id="cd07043">
    <property type="entry name" value="STAS_anti-anti-sigma_factors"/>
    <property type="match status" value="1"/>
</dbReference>
<dbReference type="SUPFAM" id="SSF52091">
    <property type="entry name" value="SpoIIaa-like"/>
    <property type="match status" value="1"/>
</dbReference>
<evidence type="ECO:0000259" key="1">
    <source>
        <dbReference type="PROSITE" id="PS50801"/>
    </source>
</evidence>
<dbReference type="PIRSF" id="PIRSF029548">
    <property type="entry name" value="UCP029548"/>
    <property type="match status" value="1"/>
</dbReference>
<proteinExistence type="predicted"/>
<dbReference type="Proteomes" id="UP001595840">
    <property type="component" value="Unassembled WGS sequence"/>
</dbReference>
<feature type="domain" description="STAS" evidence="1">
    <location>
        <begin position="4"/>
        <end position="100"/>
    </location>
</feature>
<dbReference type="PROSITE" id="PS50801">
    <property type="entry name" value="STAS"/>
    <property type="match status" value="1"/>
</dbReference>
<sequence length="161" mass="17445">MREGQILVADHQGVYVIKLLGDVRLTLCISFDSFIEKMFSDPAFISVVFDLTGAEAIDSTTLGLMAKISILAQERHQLVPTLVSNNPSIDRILQTMGFSEIFCIVKEGQADAEGAEALCVDCADESGVKSKVLEAHRILVGLNSANQDAFRDLIASLEKDG</sequence>
<organism evidence="2 3">
    <name type="scientific">Simiduia curdlanivorans</name>
    <dbReference type="NCBI Taxonomy" id="1492769"/>
    <lineage>
        <taxon>Bacteria</taxon>
        <taxon>Pseudomonadati</taxon>
        <taxon>Pseudomonadota</taxon>
        <taxon>Gammaproteobacteria</taxon>
        <taxon>Cellvibrionales</taxon>
        <taxon>Cellvibrionaceae</taxon>
        <taxon>Simiduia</taxon>
    </lineage>
</organism>
<comment type="caution">
    <text evidence="2">The sequence shown here is derived from an EMBL/GenBank/DDBJ whole genome shotgun (WGS) entry which is preliminary data.</text>
</comment>
<dbReference type="InterPro" id="IPR036513">
    <property type="entry name" value="STAS_dom_sf"/>
</dbReference>
<dbReference type="InterPro" id="IPR014557">
    <property type="entry name" value="UCP029548_STAS-type"/>
</dbReference>
<dbReference type="EMBL" id="JBHSCX010000015">
    <property type="protein sequence ID" value="MFC4363169.1"/>
    <property type="molecule type" value="Genomic_DNA"/>
</dbReference>
<dbReference type="PANTHER" id="PTHR33495:SF2">
    <property type="entry name" value="ANTI-SIGMA FACTOR ANTAGONIST TM_1081-RELATED"/>
    <property type="match status" value="1"/>
</dbReference>
<accession>A0ABV8V5K5</accession>
<dbReference type="Pfam" id="PF01740">
    <property type="entry name" value="STAS"/>
    <property type="match status" value="1"/>
</dbReference>
<dbReference type="Gene3D" id="3.30.750.24">
    <property type="entry name" value="STAS domain"/>
    <property type="match status" value="1"/>
</dbReference>
<keyword evidence="3" id="KW-1185">Reference proteome</keyword>
<evidence type="ECO:0000313" key="3">
    <source>
        <dbReference type="Proteomes" id="UP001595840"/>
    </source>
</evidence>
<evidence type="ECO:0000313" key="2">
    <source>
        <dbReference type="EMBL" id="MFC4363169.1"/>
    </source>
</evidence>
<dbReference type="InterPro" id="IPR002645">
    <property type="entry name" value="STAS_dom"/>
</dbReference>
<gene>
    <name evidence="2" type="ORF">ACFOX3_12700</name>
</gene>
<protein>
    <submittedName>
        <fullName evidence="2">STAS domain-containing protein</fullName>
    </submittedName>
</protein>
<dbReference type="PANTHER" id="PTHR33495">
    <property type="entry name" value="ANTI-SIGMA FACTOR ANTAGONIST TM_1081-RELATED-RELATED"/>
    <property type="match status" value="1"/>
</dbReference>
<name>A0ABV8V5K5_9GAMM</name>
<reference evidence="3" key="1">
    <citation type="journal article" date="2019" name="Int. J. Syst. Evol. Microbiol.">
        <title>The Global Catalogue of Microorganisms (GCM) 10K type strain sequencing project: providing services to taxonomists for standard genome sequencing and annotation.</title>
        <authorList>
            <consortium name="The Broad Institute Genomics Platform"/>
            <consortium name="The Broad Institute Genome Sequencing Center for Infectious Disease"/>
            <person name="Wu L."/>
            <person name="Ma J."/>
        </authorList>
    </citation>
    <scope>NUCLEOTIDE SEQUENCE [LARGE SCALE GENOMIC DNA]</scope>
    <source>
        <strain evidence="3">CECT 8570</strain>
    </source>
</reference>
<dbReference type="RefSeq" id="WP_290264970.1">
    <property type="nucleotide sequence ID" value="NZ_JAUFQG010000006.1"/>
</dbReference>